<dbReference type="PROSITE" id="PS51084">
    <property type="entry name" value="HIT_2"/>
    <property type="match status" value="1"/>
</dbReference>
<dbReference type="InterPro" id="IPR036265">
    <property type="entry name" value="HIT-like_sf"/>
</dbReference>
<comment type="catalytic activity">
    <reaction evidence="3">
        <text>adenosine 5'-phosphoramidate + H2O = NH4(+) + AMP</text>
        <dbReference type="Rhea" id="RHEA:67916"/>
        <dbReference type="ChEBI" id="CHEBI:15377"/>
        <dbReference type="ChEBI" id="CHEBI:28938"/>
        <dbReference type="ChEBI" id="CHEBI:57890"/>
        <dbReference type="ChEBI" id="CHEBI:456215"/>
    </reaction>
</comment>
<comment type="similarity">
    <text evidence="4">Belongs to the HINT family.</text>
</comment>
<dbReference type="InterPro" id="IPR001310">
    <property type="entry name" value="Histidine_triad_HIT"/>
</dbReference>
<evidence type="ECO:0000259" key="10">
    <source>
        <dbReference type="PROSITE" id="PS51084"/>
    </source>
</evidence>
<dbReference type="PANTHER" id="PTHR12486:SF5">
    <property type="entry name" value="ADENOSINE 5'-MONOPHOSPHORAMIDASE HINT3"/>
    <property type="match status" value="1"/>
</dbReference>
<accession>A0AAD7Y8X3</accession>
<evidence type="ECO:0000256" key="9">
    <source>
        <dbReference type="PROSITE-ProRule" id="PRU00464"/>
    </source>
</evidence>
<name>A0AAD7Y8X3_MYTSE</name>
<dbReference type="PRINTS" id="PR00332">
    <property type="entry name" value="HISTRIAD"/>
</dbReference>
<sequence>MSTPAAQRSNCIFCNIVNKMENTAIVYEDKDVCVFPSIRPASKFHLLIIPKRHIEDAKRLTPNDKDLVTKMLEVAQGQLAKNNFSLCNSRLGYHWPPLRSIKHLHLHAIAPESEMGFIARFIYKKNSFWFVSPEYVASRIS</sequence>
<evidence type="ECO:0000256" key="4">
    <source>
        <dbReference type="ARBA" id="ARBA00025764"/>
    </source>
</evidence>
<comment type="caution">
    <text evidence="11">The sequence shown here is derived from an EMBL/GenBank/DDBJ whole genome shotgun (WGS) entry which is preliminary data.</text>
</comment>
<dbReference type="SUPFAM" id="SSF54197">
    <property type="entry name" value="HIT-like"/>
    <property type="match status" value="1"/>
</dbReference>
<feature type="short sequence motif" description="Histidine triad motif" evidence="8 9">
    <location>
        <begin position="103"/>
        <end position="107"/>
    </location>
</feature>
<dbReference type="InterPro" id="IPR011146">
    <property type="entry name" value="HIT-like"/>
</dbReference>
<evidence type="ECO:0000313" key="11">
    <source>
        <dbReference type="EMBL" id="KAJ8706631.1"/>
    </source>
</evidence>
<evidence type="ECO:0000256" key="3">
    <source>
        <dbReference type="ARBA" id="ARBA00024472"/>
    </source>
</evidence>
<dbReference type="EMBL" id="JARGEI010000028">
    <property type="protein sequence ID" value="KAJ8706631.1"/>
    <property type="molecule type" value="Genomic_DNA"/>
</dbReference>
<feature type="domain" description="HIT" evidence="10">
    <location>
        <begin position="12"/>
        <end position="120"/>
    </location>
</feature>
<dbReference type="GO" id="GO:0000166">
    <property type="term" value="F:nucleotide binding"/>
    <property type="evidence" value="ECO:0007669"/>
    <property type="project" value="UniProtKB-KW"/>
</dbReference>
<dbReference type="Gene3D" id="3.30.428.10">
    <property type="entry name" value="HIT-like"/>
    <property type="match status" value="1"/>
</dbReference>
<dbReference type="GO" id="GO:0016787">
    <property type="term" value="F:hydrolase activity"/>
    <property type="evidence" value="ECO:0007669"/>
    <property type="project" value="UniProtKB-KW"/>
</dbReference>
<evidence type="ECO:0000256" key="2">
    <source>
        <dbReference type="ARBA" id="ARBA00022801"/>
    </source>
</evidence>
<dbReference type="AlphaFoldDB" id="A0AAD7Y8X3"/>
<reference evidence="11" key="1">
    <citation type="submission" date="2023-03" db="EMBL/GenBank/DDBJ databases">
        <title>Chromosome-level genomes of two armyworms, Mythimna separata and Mythimna loreyi, provide insights into the biosynthesis and reception of sex pheromones.</title>
        <authorList>
            <person name="Zhao H."/>
        </authorList>
    </citation>
    <scope>NUCLEOTIDE SEQUENCE</scope>
    <source>
        <strain evidence="11">BeijingLab</strain>
        <tissue evidence="11">Pupa</tissue>
    </source>
</reference>
<protein>
    <recommendedName>
        <fullName evidence="5">Adenosine 5'-monophosphoramidase HINT3</fullName>
    </recommendedName>
    <alternativeName>
        <fullName evidence="6">Histidine triad nucleotide-binding protein 3</fullName>
    </alternativeName>
</protein>
<organism evidence="11 12">
    <name type="scientific">Mythimna separata</name>
    <name type="common">Oriental armyworm</name>
    <name type="synonym">Pseudaletia separata</name>
    <dbReference type="NCBI Taxonomy" id="271217"/>
    <lineage>
        <taxon>Eukaryota</taxon>
        <taxon>Metazoa</taxon>
        <taxon>Ecdysozoa</taxon>
        <taxon>Arthropoda</taxon>
        <taxon>Hexapoda</taxon>
        <taxon>Insecta</taxon>
        <taxon>Pterygota</taxon>
        <taxon>Neoptera</taxon>
        <taxon>Endopterygota</taxon>
        <taxon>Lepidoptera</taxon>
        <taxon>Glossata</taxon>
        <taxon>Ditrysia</taxon>
        <taxon>Noctuoidea</taxon>
        <taxon>Noctuidae</taxon>
        <taxon>Noctuinae</taxon>
        <taxon>Hadenini</taxon>
        <taxon>Mythimna</taxon>
    </lineage>
</organism>
<evidence type="ECO:0000256" key="8">
    <source>
        <dbReference type="PIRSR" id="PIRSR601310-3"/>
    </source>
</evidence>
<keyword evidence="2" id="KW-0378">Hydrolase</keyword>
<feature type="active site" description="Tele-AMP-histidine intermediate" evidence="7">
    <location>
        <position position="105"/>
    </location>
</feature>
<evidence type="ECO:0000256" key="1">
    <source>
        <dbReference type="ARBA" id="ARBA00022741"/>
    </source>
</evidence>
<dbReference type="Pfam" id="PF11969">
    <property type="entry name" value="DcpS_C"/>
    <property type="match status" value="1"/>
</dbReference>
<evidence type="ECO:0000256" key="6">
    <source>
        <dbReference type="ARBA" id="ARBA00042361"/>
    </source>
</evidence>
<evidence type="ECO:0000256" key="7">
    <source>
        <dbReference type="PIRSR" id="PIRSR601310-1"/>
    </source>
</evidence>
<keyword evidence="12" id="KW-1185">Reference proteome</keyword>
<evidence type="ECO:0000313" key="12">
    <source>
        <dbReference type="Proteomes" id="UP001231518"/>
    </source>
</evidence>
<dbReference type="Proteomes" id="UP001231518">
    <property type="component" value="Chromosome 30"/>
</dbReference>
<evidence type="ECO:0000256" key="5">
    <source>
        <dbReference type="ARBA" id="ARBA00039802"/>
    </source>
</evidence>
<proteinExistence type="inferred from homology"/>
<dbReference type="PANTHER" id="PTHR12486">
    <property type="entry name" value="APRATAXIN-RELATED"/>
    <property type="match status" value="1"/>
</dbReference>
<keyword evidence="1" id="KW-0547">Nucleotide-binding</keyword>
<gene>
    <name evidence="11" type="ORF">PYW07_012709</name>
</gene>